<dbReference type="RefSeq" id="XP_018152725.1">
    <property type="nucleotide sequence ID" value="XM_018308308.1"/>
</dbReference>
<dbReference type="InterPro" id="IPR001128">
    <property type="entry name" value="Cyt_P450"/>
</dbReference>
<feature type="transmembrane region" description="Helical" evidence="6">
    <location>
        <begin position="40"/>
        <end position="59"/>
    </location>
</feature>
<keyword evidence="6" id="KW-0812">Transmembrane</keyword>
<dbReference type="Proteomes" id="UP000092177">
    <property type="component" value="Chromosome 9"/>
</dbReference>
<dbReference type="InterPro" id="IPR050121">
    <property type="entry name" value="Cytochrome_P450_monoxygenase"/>
</dbReference>
<accession>A0A1B7XWQ9</accession>
<dbReference type="EMBL" id="LTAN01000009">
    <property type="protein sequence ID" value="OBR04207.1"/>
    <property type="molecule type" value="Genomic_DNA"/>
</dbReference>
<dbReference type="KEGG" id="chig:CH63R_13334"/>
<proteinExistence type="inferred from homology"/>
<keyword evidence="3" id="KW-0349">Heme</keyword>
<gene>
    <name evidence="7" type="ORF">CH63R_13334</name>
</gene>
<dbReference type="GO" id="GO:0020037">
    <property type="term" value="F:heme binding"/>
    <property type="evidence" value="ECO:0007669"/>
    <property type="project" value="InterPro"/>
</dbReference>
<comment type="cofactor">
    <cofactor evidence="1">
        <name>heme</name>
        <dbReference type="ChEBI" id="CHEBI:30413"/>
    </cofactor>
</comment>
<keyword evidence="6" id="KW-1133">Transmembrane helix</keyword>
<dbReference type="GeneID" id="28872415"/>
<dbReference type="InterPro" id="IPR036396">
    <property type="entry name" value="Cyt_P450_sf"/>
</dbReference>
<organism evidence="7 8">
    <name type="scientific">Colletotrichum higginsianum (strain IMI 349063)</name>
    <name type="common">Crucifer anthracnose fungus</name>
    <dbReference type="NCBI Taxonomy" id="759273"/>
    <lineage>
        <taxon>Eukaryota</taxon>
        <taxon>Fungi</taxon>
        <taxon>Dikarya</taxon>
        <taxon>Ascomycota</taxon>
        <taxon>Pezizomycotina</taxon>
        <taxon>Sordariomycetes</taxon>
        <taxon>Hypocreomycetidae</taxon>
        <taxon>Glomerellales</taxon>
        <taxon>Glomerellaceae</taxon>
        <taxon>Colletotrichum</taxon>
        <taxon>Colletotrichum destructivum species complex</taxon>
    </lineage>
</organism>
<evidence type="ECO:0000313" key="8">
    <source>
        <dbReference type="Proteomes" id="UP000092177"/>
    </source>
</evidence>
<reference evidence="8" key="1">
    <citation type="journal article" date="2017" name="BMC Genomics">
        <title>Gapless genome assembly of Colletotrichum higginsianum reveals chromosome structure and association of transposable elements with secondary metabolite gene clusters.</title>
        <authorList>
            <person name="Dallery J.-F."/>
            <person name="Lapalu N."/>
            <person name="Zampounis A."/>
            <person name="Pigne S."/>
            <person name="Luyten I."/>
            <person name="Amselem J."/>
            <person name="Wittenberg A.H.J."/>
            <person name="Zhou S."/>
            <person name="de Queiroz M.V."/>
            <person name="Robin G.P."/>
            <person name="Auger A."/>
            <person name="Hainaut M."/>
            <person name="Henrissat B."/>
            <person name="Kim K.-T."/>
            <person name="Lee Y.-H."/>
            <person name="Lespinet O."/>
            <person name="Schwartz D.C."/>
            <person name="Thon M.R."/>
            <person name="O'Connell R.J."/>
        </authorList>
    </citation>
    <scope>NUCLEOTIDE SEQUENCE [LARGE SCALE GENOMIC DNA]</scope>
    <source>
        <strain evidence="8">IMI 349063</strain>
    </source>
</reference>
<sequence>MENTKIRKTYSSRPTTSNAIIILTRHPPHKNKHILFKMSWVLFPATFPALLLVSLIHWLQSPGNSVQSKIKRNRSIANFSIFQPSSLQHRLQLRAAPNSRLLKAFDIRNSFTTTDVGKHTDFLRLSVHTIKSADGAVWCKVWRLANETIERLVPQLRNGGRREVRIERIARILCFDAVLELLFPETRMRPFHVGHADKATKLVNDLWQDSKKSSSEPGPVSQQRSLGSLQEALRELVSGKEGDDGEGEEGRESEALGLIMPAYETLWRVVMLTYIHVAFRFIDPATRETVNEVVKSISQNNGAGARLDPTVDNFAREALRLYPPTKRIYRASLTAEETADVESMHHDKRIWGPDALEFRPSRYDKLTRDQEHAYMPFGVGKNACPAENGFGRKMVSFLVVVLVTRLGTRASGAGVRLGDDHLDVDVRAPLPTGRNDAEKWVVSLGSRE</sequence>
<evidence type="ECO:0000313" key="7">
    <source>
        <dbReference type="EMBL" id="OBR04207.1"/>
    </source>
</evidence>
<dbReference type="VEuPathDB" id="FungiDB:CH63R_13334"/>
<keyword evidence="5" id="KW-0408">Iron</keyword>
<evidence type="ECO:0000256" key="6">
    <source>
        <dbReference type="SAM" id="Phobius"/>
    </source>
</evidence>
<keyword evidence="4" id="KW-0479">Metal-binding</keyword>
<evidence type="ECO:0000256" key="4">
    <source>
        <dbReference type="ARBA" id="ARBA00022723"/>
    </source>
</evidence>
<dbReference type="AlphaFoldDB" id="A0A1B7XWQ9"/>
<dbReference type="Pfam" id="PF00067">
    <property type="entry name" value="p450"/>
    <property type="match status" value="1"/>
</dbReference>
<dbReference type="GO" id="GO:0005506">
    <property type="term" value="F:iron ion binding"/>
    <property type="evidence" value="ECO:0007669"/>
    <property type="project" value="InterPro"/>
</dbReference>
<keyword evidence="6" id="KW-0472">Membrane</keyword>
<evidence type="ECO:0000256" key="5">
    <source>
        <dbReference type="ARBA" id="ARBA00023004"/>
    </source>
</evidence>
<keyword evidence="8" id="KW-1185">Reference proteome</keyword>
<dbReference type="PANTHER" id="PTHR24305:SF232">
    <property type="entry name" value="P450, PUTATIVE (EUROFUNG)-RELATED"/>
    <property type="match status" value="1"/>
</dbReference>
<evidence type="ECO:0000256" key="3">
    <source>
        <dbReference type="ARBA" id="ARBA00022617"/>
    </source>
</evidence>
<dbReference type="GO" id="GO:0004497">
    <property type="term" value="F:monooxygenase activity"/>
    <property type="evidence" value="ECO:0007669"/>
    <property type="project" value="InterPro"/>
</dbReference>
<dbReference type="PANTHER" id="PTHR24305">
    <property type="entry name" value="CYTOCHROME P450"/>
    <property type="match status" value="1"/>
</dbReference>
<evidence type="ECO:0000256" key="1">
    <source>
        <dbReference type="ARBA" id="ARBA00001971"/>
    </source>
</evidence>
<name>A0A1B7XWQ9_COLHI</name>
<protein>
    <submittedName>
        <fullName evidence="7">Cytochrome P450</fullName>
    </submittedName>
</protein>
<comment type="similarity">
    <text evidence="2">Belongs to the cytochrome P450 family.</text>
</comment>
<dbReference type="OrthoDB" id="10029320at2759"/>
<dbReference type="GO" id="GO:0016705">
    <property type="term" value="F:oxidoreductase activity, acting on paired donors, with incorporation or reduction of molecular oxygen"/>
    <property type="evidence" value="ECO:0007669"/>
    <property type="project" value="InterPro"/>
</dbReference>
<comment type="caution">
    <text evidence="7">The sequence shown here is derived from an EMBL/GenBank/DDBJ whole genome shotgun (WGS) entry which is preliminary data.</text>
</comment>
<dbReference type="Gene3D" id="1.10.630.10">
    <property type="entry name" value="Cytochrome P450"/>
    <property type="match status" value="1"/>
</dbReference>
<dbReference type="SUPFAM" id="SSF48264">
    <property type="entry name" value="Cytochrome P450"/>
    <property type="match status" value="1"/>
</dbReference>
<evidence type="ECO:0000256" key="2">
    <source>
        <dbReference type="ARBA" id="ARBA00010617"/>
    </source>
</evidence>